<dbReference type="AlphaFoldDB" id="A0A270AX92"/>
<proteinExistence type="predicted"/>
<sequence>MGIWIAIAIGVFIVGSIMGLKPSARETMRDNLRMAARRVGVQPKLVACPDWIIGDTGERGKGMMAQYGVVIEDAKMRPCDYQVIEGKWRPFTGHYPANFALDNREVDLPASIATTVKGLSCKANFVCIYWQENSQLGMKSELETTEKDLIMLKSKLHDYAKLVQNN</sequence>
<evidence type="ECO:0000313" key="1">
    <source>
        <dbReference type="EMBL" id="ATQ83834.1"/>
    </source>
</evidence>
<reference evidence="1" key="1">
    <citation type="submission" date="2017-11" db="EMBL/GenBank/DDBJ databases">
        <title>Complete Genome Sequence from Moraxella oslensis YHS isolated from human skin.</title>
        <authorList>
            <person name="Lee K."/>
            <person name="Lim J.Y."/>
            <person name="Hwang I."/>
        </authorList>
    </citation>
    <scope>NUCLEOTIDE SEQUENCE</scope>
    <source>
        <strain evidence="1">YHS</strain>
    </source>
</reference>
<name>A0A270AX92_FAUOS</name>
<accession>A0A270AX92</accession>
<reference evidence="2" key="2">
    <citation type="submission" date="2019-04" db="EMBL/GenBank/DDBJ databases">
        <title>Moraxella osloensis CCUG 73412, isolated from corneal scrapings as causative agent of keratitis.</title>
        <authorList>
            <person name="Connolly G."/>
            <person name="Jaen-Luchoro D."/>
            <person name="Pinyeiro-Iglesias B."/>
            <person name="Curry A."/>
            <person name="Knowles S."/>
            <person name="Moore E.R.B."/>
        </authorList>
    </citation>
    <scope>NUCLEOTIDE SEQUENCE</scope>
    <source>
        <strain evidence="2">CCUG 73412</strain>
    </source>
</reference>
<protein>
    <submittedName>
        <fullName evidence="1">Uncharacterized protein</fullName>
    </submittedName>
</protein>
<evidence type="ECO:0000313" key="2">
    <source>
        <dbReference type="EMBL" id="MDI4509264.1"/>
    </source>
</evidence>
<dbReference type="EMBL" id="CP024176">
    <property type="protein sequence ID" value="ATQ83834.1"/>
    <property type="molecule type" value="Genomic_DNA"/>
</dbReference>
<gene>
    <name evidence="2" type="ORF">E6P75_03430</name>
    <name evidence="1" type="ORF">YHS_08385</name>
</gene>
<organism evidence="1">
    <name type="scientific">Faucicola osloensis</name>
    <name type="common">Moraxella osloensis</name>
    <dbReference type="NCBI Taxonomy" id="34062"/>
    <lineage>
        <taxon>Bacteria</taxon>
        <taxon>Pseudomonadati</taxon>
        <taxon>Pseudomonadota</taxon>
        <taxon>Gammaproteobacteria</taxon>
        <taxon>Moraxellales</taxon>
        <taxon>Moraxellaceae</taxon>
        <taxon>Faucicola</taxon>
    </lineage>
</organism>
<dbReference type="EMBL" id="SSCJ01000002">
    <property type="protein sequence ID" value="MDI4509264.1"/>
    <property type="molecule type" value="Genomic_DNA"/>
</dbReference>